<accession>A0A4Q2DUV0</accession>
<dbReference type="SUPFAM" id="SSF52047">
    <property type="entry name" value="RNI-like"/>
    <property type="match status" value="1"/>
</dbReference>
<evidence type="ECO:0008006" key="3">
    <source>
        <dbReference type="Google" id="ProtNLM"/>
    </source>
</evidence>
<evidence type="ECO:0000313" key="2">
    <source>
        <dbReference type="Proteomes" id="UP000290288"/>
    </source>
</evidence>
<protein>
    <recommendedName>
        <fullName evidence="3">F-box domain-containing protein</fullName>
    </recommendedName>
</protein>
<dbReference type="InterPro" id="IPR032675">
    <property type="entry name" value="LRR_dom_sf"/>
</dbReference>
<gene>
    <name evidence="1" type="ORF">EST38_g3191</name>
</gene>
<sequence length="351" mass="40095">MTLFGDLPGELYAAIIEQVPDDDVQSTVLSLTRTLPSAPIPLQPIFRRIRIGVARQAIYLYRRLRQKGEEDPARTWVQTLSIHAWTVDANVVLNVINLLTNLESLDIWIGPENFAPEHLEELFEKPFPNLRYLSLRFRPYVQKANYYQFLKGAYFDSDPIDSTMAFANRQSFAQPLVFFKIDPIMSILLRSPAMAEPLTAFRLRIPGRPAVRSLCLPAAASQSNSDGQPLQVAAIEILDLSTCNVLEGEVDMILAQFQTLQHLILDDCPVLRGELREGEWNAMGKRCALVGYWEHLSSYRKREEYEEDDGDWQQQLSRFEHLHPLALRIPVLPELPGQQYQKLASCHVCHP</sequence>
<evidence type="ECO:0000313" key="1">
    <source>
        <dbReference type="EMBL" id="RXW22695.1"/>
    </source>
</evidence>
<dbReference type="EMBL" id="SDEE01000064">
    <property type="protein sequence ID" value="RXW22695.1"/>
    <property type="molecule type" value="Genomic_DNA"/>
</dbReference>
<dbReference type="Gene3D" id="3.80.10.10">
    <property type="entry name" value="Ribonuclease Inhibitor"/>
    <property type="match status" value="1"/>
</dbReference>
<name>A0A4Q2DUV0_9AGAR</name>
<comment type="caution">
    <text evidence="1">The sequence shown here is derived from an EMBL/GenBank/DDBJ whole genome shotgun (WGS) entry which is preliminary data.</text>
</comment>
<keyword evidence="2" id="KW-1185">Reference proteome</keyword>
<organism evidence="1 2">
    <name type="scientific">Candolleomyces aberdarensis</name>
    <dbReference type="NCBI Taxonomy" id="2316362"/>
    <lineage>
        <taxon>Eukaryota</taxon>
        <taxon>Fungi</taxon>
        <taxon>Dikarya</taxon>
        <taxon>Basidiomycota</taxon>
        <taxon>Agaricomycotina</taxon>
        <taxon>Agaricomycetes</taxon>
        <taxon>Agaricomycetidae</taxon>
        <taxon>Agaricales</taxon>
        <taxon>Agaricineae</taxon>
        <taxon>Psathyrellaceae</taxon>
        <taxon>Candolleomyces</taxon>
    </lineage>
</organism>
<reference evidence="1 2" key="1">
    <citation type="submission" date="2019-01" db="EMBL/GenBank/DDBJ databases">
        <title>Draft genome sequence of Psathyrella aberdarensis IHI B618.</title>
        <authorList>
            <person name="Buettner E."/>
            <person name="Kellner H."/>
        </authorList>
    </citation>
    <scope>NUCLEOTIDE SEQUENCE [LARGE SCALE GENOMIC DNA]</scope>
    <source>
        <strain evidence="1 2">IHI B618</strain>
    </source>
</reference>
<dbReference type="OrthoDB" id="3353982at2759"/>
<dbReference type="AlphaFoldDB" id="A0A4Q2DUV0"/>
<proteinExistence type="predicted"/>
<dbReference type="Proteomes" id="UP000290288">
    <property type="component" value="Unassembled WGS sequence"/>
</dbReference>